<evidence type="ECO:0000313" key="3">
    <source>
        <dbReference type="Proteomes" id="UP000823561"/>
    </source>
</evidence>
<dbReference type="EMBL" id="JADWDJ010000006">
    <property type="protein sequence ID" value="KAG5279537.1"/>
    <property type="molecule type" value="Genomic_DNA"/>
</dbReference>
<evidence type="ECO:0000256" key="1">
    <source>
        <dbReference type="SAM" id="Phobius"/>
    </source>
</evidence>
<reference evidence="2" key="1">
    <citation type="submission" date="2020-10" db="EMBL/GenBank/DDBJ databases">
        <title>Chromosome-scale genome assembly of the Allis shad, Alosa alosa.</title>
        <authorList>
            <person name="Margot Z."/>
            <person name="Christophe K."/>
            <person name="Cabau C."/>
            <person name="Louis A."/>
            <person name="Berthelot C."/>
            <person name="Parey E."/>
            <person name="Roest Crollius H."/>
            <person name="Montfort J."/>
            <person name="Robinson-Rechavi M."/>
            <person name="Bucao C."/>
            <person name="Bouchez O."/>
            <person name="Gislard M."/>
            <person name="Lluch J."/>
            <person name="Milhes M."/>
            <person name="Lampietro C."/>
            <person name="Lopez Roques C."/>
            <person name="Donnadieu C."/>
            <person name="Braasch I."/>
            <person name="Desvignes T."/>
            <person name="Postlethwait J."/>
            <person name="Bobe J."/>
            <person name="Guiguen Y."/>
        </authorList>
    </citation>
    <scope>NUCLEOTIDE SEQUENCE</scope>
    <source>
        <strain evidence="2">M-15738</strain>
        <tissue evidence="2">Blood</tissue>
    </source>
</reference>
<protein>
    <submittedName>
        <fullName evidence="2">Uncharacterized protein</fullName>
    </submittedName>
</protein>
<keyword evidence="3" id="KW-1185">Reference proteome</keyword>
<accession>A0AAV6H0R1</accession>
<dbReference type="Proteomes" id="UP000823561">
    <property type="component" value="Chromosome 6"/>
</dbReference>
<organism evidence="2 3">
    <name type="scientific">Alosa alosa</name>
    <name type="common">allis shad</name>
    <dbReference type="NCBI Taxonomy" id="278164"/>
    <lineage>
        <taxon>Eukaryota</taxon>
        <taxon>Metazoa</taxon>
        <taxon>Chordata</taxon>
        <taxon>Craniata</taxon>
        <taxon>Vertebrata</taxon>
        <taxon>Euteleostomi</taxon>
        <taxon>Actinopterygii</taxon>
        <taxon>Neopterygii</taxon>
        <taxon>Teleostei</taxon>
        <taxon>Clupei</taxon>
        <taxon>Clupeiformes</taxon>
        <taxon>Clupeoidei</taxon>
        <taxon>Clupeidae</taxon>
        <taxon>Alosa</taxon>
    </lineage>
</organism>
<feature type="transmembrane region" description="Helical" evidence="1">
    <location>
        <begin position="6"/>
        <end position="23"/>
    </location>
</feature>
<comment type="caution">
    <text evidence="2">The sequence shown here is derived from an EMBL/GenBank/DDBJ whole genome shotgun (WGS) entry which is preliminary data.</text>
</comment>
<evidence type="ECO:0000313" key="2">
    <source>
        <dbReference type="EMBL" id="KAG5279537.1"/>
    </source>
</evidence>
<name>A0AAV6H0R1_9TELE</name>
<keyword evidence="1" id="KW-0472">Membrane</keyword>
<keyword evidence="1" id="KW-1133">Transmembrane helix</keyword>
<dbReference type="AlphaFoldDB" id="A0AAV6H0R1"/>
<gene>
    <name evidence="2" type="ORF">AALO_G00078840</name>
</gene>
<keyword evidence="1" id="KW-0812">Transmembrane</keyword>
<sequence length="104" mass="11711">MVGTTFYAVYTVAVIASQLAYCLNKMDMDEWDRPTNEDRHPIAYAFEPVRAVGVLVPPTEPDYGGEIDDRERGVSERTENHRWCLCGGCVPMFTDMAHMESACC</sequence>
<proteinExistence type="predicted"/>